<reference evidence="2 3" key="1">
    <citation type="journal article" date="2019" name="Nat. Ecol. Evol.">
        <title>Megaphylogeny resolves global patterns of mushroom evolution.</title>
        <authorList>
            <person name="Varga T."/>
            <person name="Krizsan K."/>
            <person name="Foldi C."/>
            <person name="Dima B."/>
            <person name="Sanchez-Garcia M."/>
            <person name="Sanchez-Ramirez S."/>
            <person name="Szollosi G.J."/>
            <person name="Szarkandi J.G."/>
            <person name="Papp V."/>
            <person name="Albert L."/>
            <person name="Andreopoulos W."/>
            <person name="Angelini C."/>
            <person name="Antonin V."/>
            <person name="Barry K.W."/>
            <person name="Bougher N.L."/>
            <person name="Buchanan P."/>
            <person name="Buyck B."/>
            <person name="Bense V."/>
            <person name="Catcheside P."/>
            <person name="Chovatia M."/>
            <person name="Cooper J."/>
            <person name="Damon W."/>
            <person name="Desjardin D."/>
            <person name="Finy P."/>
            <person name="Geml J."/>
            <person name="Haridas S."/>
            <person name="Hughes K."/>
            <person name="Justo A."/>
            <person name="Karasinski D."/>
            <person name="Kautmanova I."/>
            <person name="Kiss B."/>
            <person name="Kocsube S."/>
            <person name="Kotiranta H."/>
            <person name="LaButti K.M."/>
            <person name="Lechner B.E."/>
            <person name="Liimatainen K."/>
            <person name="Lipzen A."/>
            <person name="Lukacs Z."/>
            <person name="Mihaltcheva S."/>
            <person name="Morgado L.N."/>
            <person name="Niskanen T."/>
            <person name="Noordeloos M.E."/>
            <person name="Ohm R.A."/>
            <person name="Ortiz-Santana B."/>
            <person name="Ovrebo C."/>
            <person name="Racz N."/>
            <person name="Riley R."/>
            <person name="Savchenko A."/>
            <person name="Shiryaev A."/>
            <person name="Soop K."/>
            <person name="Spirin V."/>
            <person name="Szebenyi C."/>
            <person name="Tomsovsky M."/>
            <person name="Tulloss R.E."/>
            <person name="Uehling J."/>
            <person name="Grigoriev I.V."/>
            <person name="Vagvolgyi C."/>
            <person name="Papp T."/>
            <person name="Martin F.M."/>
            <person name="Miettinen O."/>
            <person name="Hibbett D.S."/>
            <person name="Nagy L.G."/>
        </authorList>
    </citation>
    <scope>NUCLEOTIDE SEQUENCE [LARGE SCALE GENOMIC DNA]</scope>
    <source>
        <strain evidence="2 3">FP101781</strain>
    </source>
</reference>
<evidence type="ECO:0000313" key="2">
    <source>
        <dbReference type="EMBL" id="TEB30263.1"/>
    </source>
</evidence>
<dbReference type="EMBL" id="QPFP01000024">
    <property type="protein sequence ID" value="TEB30263.1"/>
    <property type="molecule type" value="Genomic_DNA"/>
</dbReference>
<keyword evidence="1" id="KW-0732">Signal</keyword>
<accession>A0A4Y7T7X5</accession>
<evidence type="ECO:0000313" key="3">
    <source>
        <dbReference type="Proteomes" id="UP000298030"/>
    </source>
</evidence>
<keyword evidence="3" id="KW-1185">Reference proteome</keyword>
<feature type="chain" id="PRO_5021395139" evidence="1">
    <location>
        <begin position="25"/>
        <end position="211"/>
    </location>
</feature>
<organism evidence="2 3">
    <name type="scientific">Coprinellus micaceus</name>
    <name type="common">Glistening ink-cap mushroom</name>
    <name type="synonym">Coprinus micaceus</name>
    <dbReference type="NCBI Taxonomy" id="71717"/>
    <lineage>
        <taxon>Eukaryota</taxon>
        <taxon>Fungi</taxon>
        <taxon>Dikarya</taxon>
        <taxon>Basidiomycota</taxon>
        <taxon>Agaricomycotina</taxon>
        <taxon>Agaricomycetes</taxon>
        <taxon>Agaricomycetidae</taxon>
        <taxon>Agaricales</taxon>
        <taxon>Agaricineae</taxon>
        <taxon>Psathyrellaceae</taxon>
        <taxon>Coprinellus</taxon>
    </lineage>
</organism>
<feature type="signal peptide" evidence="1">
    <location>
        <begin position="1"/>
        <end position="24"/>
    </location>
</feature>
<evidence type="ECO:0000256" key="1">
    <source>
        <dbReference type="SAM" id="SignalP"/>
    </source>
</evidence>
<name>A0A4Y7T7X5_COPMI</name>
<dbReference type="AlphaFoldDB" id="A0A4Y7T7X5"/>
<dbReference type="Proteomes" id="UP000298030">
    <property type="component" value="Unassembled WGS sequence"/>
</dbReference>
<proteinExistence type="predicted"/>
<dbReference type="OrthoDB" id="3229881at2759"/>
<protein>
    <submittedName>
        <fullName evidence="2">Uncharacterized protein</fullName>
    </submittedName>
</protein>
<comment type="caution">
    <text evidence="2">The sequence shown here is derived from an EMBL/GenBank/DDBJ whole genome shotgun (WGS) entry which is preliminary data.</text>
</comment>
<sequence>MFSSSSTRILSLFTLILTIAFASAVPWDVGSRSSISSTSGGIITHIEAMGPRHMNEIGHTRHLMGLPRGVPGNVTMKVNARVPDTFFVRKGQLYQYVNDTTIYPVNVHNVTMPRVPPLQLRAERKPDGLRGGTWRFAGSMLYYDFPGRDDDYVLKENNAEYLKYFRSQGLFYYCDFYETTSGVFMFYYLQDAGVDCHPFTLHSFVHEKKQQ</sequence>
<gene>
    <name evidence="2" type="ORF">FA13DRAFT_1734102</name>
</gene>